<reference evidence="1" key="1">
    <citation type="submission" date="2007-07" db="EMBL/GenBank/DDBJ databases">
        <title>PCAP assembly of the Caenorhabditis remanei genome.</title>
        <authorList>
            <consortium name="The Caenorhabditis remanei Sequencing Consortium"/>
            <person name="Wilson R.K."/>
        </authorList>
    </citation>
    <scope>NUCLEOTIDE SEQUENCE [LARGE SCALE GENOMIC DNA]</scope>
    <source>
        <strain evidence="1">PB4641</strain>
    </source>
</reference>
<dbReference type="AlphaFoldDB" id="E3N2Z7"/>
<dbReference type="Pfam" id="PF06542">
    <property type="entry name" value="PHA-1"/>
    <property type="match status" value="1"/>
</dbReference>
<proteinExistence type="predicted"/>
<dbReference type="InParanoid" id="E3N2Z7"/>
<evidence type="ECO:0000313" key="1">
    <source>
        <dbReference type="EMBL" id="EFO84422.1"/>
    </source>
</evidence>
<name>E3N2Z7_CAERE</name>
<accession>E3N2Z7</accession>
<dbReference type="InterPro" id="IPR009497">
    <property type="entry name" value="Regulator_protein_PHA-1"/>
</dbReference>
<evidence type="ECO:0000313" key="2">
    <source>
        <dbReference type="Proteomes" id="UP000008281"/>
    </source>
</evidence>
<keyword evidence="2" id="KW-1185">Reference proteome</keyword>
<dbReference type="Proteomes" id="UP000008281">
    <property type="component" value="Unassembled WGS sequence"/>
</dbReference>
<dbReference type="eggNOG" id="ENOG502TJM2">
    <property type="taxonomic scope" value="Eukaryota"/>
</dbReference>
<protein>
    <submittedName>
        <fullName evidence="1">Uncharacterized protein</fullName>
    </submittedName>
</protein>
<dbReference type="OrthoDB" id="77564at2759"/>
<sequence>MSVKKNSVTETLYAKVFTNQHLLENILSYLSDDFSKNLDVRLVNKSINNTFLRLIRRNHRTMKIEYAYNVKDIIIRPKDYIYINYRKIKHQDVLPYFIFLNTAIGVKVQKITARKLWMLEDEFKRRLHGLIHSQLIGTNGTHIQTLIGLEEACDGCMKCSNIAQKCLEYGPVRFSTLQTMIYSKNYKKLHVTDKLFEDIAEYCISKSKNKEECFKELDETILSTISCDKLAIWINECRVLPNEETGPNPNHRHMPREVIDTILRKWNVKSIKLSMLHITNEILCSVEWLQYDYFTRVRLNDPYSETKQSDLKFNHVEVSLSYSFYCVKNLGNRELIESEYRGYDNFIPNIRRIFPTDRITMDLSHWFAIADTEIEKKMSTILQVVTIEKPQKLNLDMKFFVKSGIVKKFNEETNKEELLGIAPRYVLQEKRLHCFKKSSPFNAEHGPEVFLDNKWIGRRFQVEHAENQFNFNLDVYIKEKELEEEFNKELLQIYQNSFVGTFFIKTI</sequence>
<organism evidence="2">
    <name type="scientific">Caenorhabditis remanei</name>
    <name type="common">Caenorhabditis vulgaris</name>
    <dbReference type="NCBI Taxonomy" id="31234"/>
    <lineage>
        <taxon>Eukaryota</taxon>
        <taxon>Metazoa</taxon>
        <taxon>Ecdysozoa</taxon>
        <taxon>Nematoda</taxon>
        <taxon>Chromadorea</taxon>
        <taxon>Rhabditida</taxon>
        <taxon>Rhabditina</taxon>
        <taxon>Rhabditomorpha</taxon>
        <taxon>Rhabditoidea</taxon>
        <taxon>Rhabditidae</taxon>
        <taxon>Peloderinae</taxon>
        <taxon>Caenorhabditis</taxon>
    </lineage>
</organism>
<gene>
    <name evidence="1" type="ORF">CRE_19921</name>
</gene>
<dbReference type="EMBL" id="DS268516">
    <property type="protein sequence ID" value="EFO84422.1"/>
    <property type="molecule type" value="Genomic_DNA"/>
</dbReference>
<dbReference type="HOGENOM" id="CLU_039877_0_0_1"/>